<reference evidence="1 2" key="1">
    <citation type="submission" date="2017-11" db="EMBL/GenBank/DDBJ databases">
        <title>Complete genome of a free-living desiccation-tolerant cyanobacterium and its photosynthetic adaptation to extreme terrestrial habitat.</title>
        <authorList>
            <person name="Shang J."/>
        </authorList>
    </citation>
    <scope>NUCLEOTIDE SEQUENCE [LARGE SCALE GENOMIC DNA]</scope>
    <source>
        <strain evidence="1 2">CCNUN1</strain>
    </source>
</reference>
<evidence type="ECO:0000313" key="1">
    <source>
        <dbReference type="EMBL" id="AUB35906.1"/>
    </source>
</evidence>
<keyword evidence="2" id="KW-1185">Reference proteome</keyword>
<protein>
    <submittedName>
        <fullName evidence="1">Uncharacterized protein</fullName>
    </submittedName>
</protein>
<proteinExistence type="predicted"/>
<dbReference type="EMBL" id="CP024785">
    <property type="protein sequence ID" value="AUB35906.1"/>
    <property type="molecule type" value="Genomic_DNA"/>
</dbReference>
<dbReference type="KEGG" id="nfl:COO91_01799"/>
<organism evidence="1 2">
    <name type="scientific">Nostoc flagelliforme CCNUN1</name>
    <dbReference type="NCBI Taxonomy" id="2038116"/>
    <lineage>
        <taxon>Bacteria</taxon>
        <taxon>Bacillati</taxon>
        <taxon>Cyanobacteriota</taxon>
        <taxon>Cyanophyceae</taxon>
        <taxon>Nostocales</taxon>
        <taxon>Nostocaceae</taxon>
        <taxon>Nostoc</taxon>
    </lineage>
</organism>
<dbReference type="AlphaFoldDB" id="A0A2K8SK88"/>
<name>A0A2K8SK88_9NOSO</name>
<evidence type="ECO:0000313" key="2">
    <source>
        <dbReference type="Proteomes" id="UP000232003"/>
    </source>
</evidence>
<gene>
    <name evidence="1" type="ORF">COO91_01799</name>
</gene>
<dbReference type="Proteomes" id="UP000232003">
    <property type="component" value="Chromosome"/>
</dbReference>
<sequence>MTVKRLSLVASKQTKQYCLSEILFTSKILTNHDVPYSFSRLLTVACPKPAF</sequence>
<accession>A0A2K8SK88</accession>